<feature type="transmembrane region" description="Helical" evidence="1">
    <location>
        <begin position="105"/>
        <end position="123"/>
    </location>
</feature>
<sequence length="202" mass="23088">MTTKHISARIFAFICIANILYYFTYNLIPVFWHINTCSMLILLGISTLTNLPFENKQKKAVIPGVVTGIATYLAFMAGNWLLQWLFPLLHQQVVEVYQQLAPRKWWHYIVLCAVFVPAEEFFWRGVIHGLLVKVFKPYTTVFVTAVLNGAALIYSGYLILPMAAFVSALIWGILYIKKKNIIGVITAHLIFDLLLLVFLPLH</sequence>
<feature type="domain" description="CAAX prenyl protease 2/Lysostaphin resistance protein A-like" evidence="2">
    <location>
        <begin position="104"/>
        <end position="193"/>
    </location>
</feature>
<dbReference type="EC" id="3.4.-.-" evidence="3"/>
<keyword evidence="1" id="KW-1133">Transmembrane helix</keyword>
<name>A0ABU6MHY0_9BACI</name>
<keyword evidence="1" id="KW-0472">Membrane</keyword>
<dbReference type="GO" id="GO:0008233">
    <property type="term" value="F:peptidase activity"/>
    <property type="evidence" value="ECO:0007669"/>
    <property type="project" value="UniProtKB-KW"/>
</dbReference>
<accession>A0ABU6MHY0</accession>
<reference evidence="3 4" key="1">
    <citation type="submission" date="2023-03" db="EMBL/GenBank/DDBJ databases">
        <title>Bacillus Genome Sequencing.</title>
        <authorList>
            <person name="Dunlap C."/>
        </authorList>
    </citation>
    <scope>NUCLEOTIDE SEQUENCE [LARGE SCALE GENOMIC DNA]</scope>
    <source>
        <strain evidence="3 4">B-23453</strain>
    </source>
</reference>
<feature type="transmembrane region" description="Helical" evidence="1">
    <location>
        <begin position="7"/>
        <end position="24"/>
    </location>
</feature>
<evidence type="ECO:0000259" key="2">
    <source>
        <dbReference type="Pfam" id="PF02517"/>
    </source>
</evidence>
<feature type="transmembrane region" description="Helical" evidence="1">
    <location>
        <begin position="60"/>
        <end position="85"/>
    </location>
</feature>
<proteinExistence type="predicted"/>
<dbReference type="Proteomes" id="UP001341444">
    <property type="component" value="Unassembled WGS sequence"/>
</dbReference>
<organism evidence="3 4">
    <name type="scientific">Heyndrickxia acidicola</name>
    <dbReference type="NCBI Taxonomy" id="209389"/>
    <lineage>
        <taxon>Bacteria</taxon>
        <taxon>Bacillati</taxon>
        <taxon>Bacillota</taxon>
        <taxon>Bacilli</taxon>
        <taxon>Bacillales</taxon>
        <taxon>Bacillaceae</taxon>
        <taxon>Heyndrickxia</taxon>
    </lineage>
</organism>
<dbReference type="EMBL" id="JARMAB010000021">
    <property type="protein sequence ID" value="MED1204274.1"/>
    <property type="molecule type" value="Genomic_DNA"/>
</dbReference>
<dbReference type="InterPro" id="IPR003675">
    <property type="entry name" value="Rce1/LyrA-like_dom"/>
</dbReference>
<dbReference type="GO" id="GO:0006508">
    <property type="term" value="P:proteolysis"/>
    <property type="evidence" value="ECO:0007669"/>
    <property type="project" value="UniProtKB-KW"/>
</dbReference>
<dbReference type="Pfam" id="PF02517">
    <property type="entry name" value="Rce1-like"/>
    <property type="match status" value="1"/>
</dbReference>
<keyword evidence="3" id="KW-0645">Protease</keyword>
<feature type="transmembrane region" description="Helical" evidence="1">
    <location>
        <begin position="181"/>
        <end position="201"/>
    </location>
</feature>
<feature type="transmembrane region" description="Helical" evidence="1">
    <location>
        <begin position="159"/>
        <end position="176"/>
    </location>
</feature>
<dbReference type="RefSeq" id="WP_066264960.1">
    <property type="nucleotide sequence ID" value="NZ_JARMAB010000021.1"/>
</dbReference>
<gene>
    <name evidence="3" type="ORF">P4T90_14595</name>
</gene>
<evidence type="ECO:0000313" key="3">
    <source>
        <dbReference type="EMBL" id="MED1204274.1"/>
    </source>
</evidence>
<protein>
    <submittedName>
        <fullName evidence="3">CPBP family glutamic-type intramembrane protease</fullName>
        <ecNumber evidence="3">3.4.-.-</ecNumber>
    </submittedName>
</protein>
<keyword evidence="1" id="KW-0812">Transmembrane</keyword>
<comment type="caution">
    <text evidence="3">The sequence shown here is derived from an EMBL/GenBank/DDBJ whole genome shotgun (WGS) entry which is preliminary data.</text>
</comment>
<evidence type="ECO:0000256" key="1">
    <source>
        <dbReference type="SAM" id="Phobius"/>
    </source>
</evidence>
<evidence type="ECO:0000313" key="4">
    <source>
        <dbReference type="Proteomes" id="UP001341444"/>
    </source>
</evidence>
<keyword evidence="3" id="KW-0378">Hydrolase</keyword>
<keyword evidence="4" id="KW-1185">Reference proteome</keyword>